<gene>
    <name evidence="1" type="ORF">MRATA1EN22A_LOCUS20057</name>
</gene>
<reference evidence="1" key="2">
    <citation type="submission" date="2025-03" db="EMBL/GenBank/DDBJ databases">
        <authorList>
            <consortium name="ELIXIR-Norway"/>
            <consortium name="Elixir Norway"/>
        </authorList>
    </citation>
    <scope>NUCLEOTIDE SEQUENCE</scope>
</reference>
<evidence type="ECO:0000313" key="1">
    <source>
        <dbReference type="EMBL" id="CAN0462087.1"/>
    </source>
</evidence>
<feature type="non-terminal residue" evidence="1">
    <location>
        <position position="61"/>
    </location>
</feature>
<organism evidence="1 2">
    <name type="scientific">Rangifer tarandus platyrhynchus</name>
    <name type="common">Svalbard reindeer</name>
    <dbReference type="NCBI Taxonomy" id="3082113"/>
    <lineage>
        <taxon>Eukaryota</taxon>
        <taxon>Metazoa</taxon>
        <taxon>Chordata</taxon>
        <taxon>Craniata</taxon>
        <taxon>Vertebrata</taxon>
        <taxon>Euteleostomi</taxon>
        <taxon>Mammalia</taxon>
        <taxon>Eutheria</taxon>
        <taxon>Laurasiatheria</taxon>
        <taxon>Artiodactyla</taxon>
        <taxon>Ruminantia</taxon>
        <taxon>Pecora</taxon>
        <taxon>Cervidae</taxon>
        <taxon>Odocoileinae</taxon>
        <taxon>Rangifer</taxon>
    </lineage>
</organism>
<reference evidence="1" key="1">
    <citation type="submission" date="2023-05" db="EMBL/GenBank/DDBJ databases">
        <authorList>
            <consortium name="ELIXIR-Norway"/>
        </authorList>
    </citation>
    <scope>NUCLEOTIDE SEQUENCE</scope>
</reference>
<sequence length="61" mass="6340">AVRGLGVQIPPLTKRLRVLLGPGRGWGLHCTVTQEPLPSPMSLSLVRQPTAGSCSGTPPTP</sequence>
<protein>
    <submittedName>
        <fullName evidence="1">Uncharacterized protein</fullName>
    </submittedName>
</protein>
<dbReference type="Proteomes" id="UP001162501">
    <property type="component" value="Chromosome 30"/>
</dbReference>
<feature type="non-terminal residue" evidence="1">
    <location>
        <position position="1"/>
    </location>
</feature>
<evidence type="ECO:0000313" key="2">
    <source>
        <dbReference type="Proteomes" id="UP001162501"/>
    </source>
</evidence>
<dbReference type="EMBL" id="OX596114">
    <property type="protein sequence ID" value="CAN0462087.1"/>
    <property type="molecule type" value="Genomic_DNA"/>
</dbReference>
<proteinExistence type="predicted"/>
<name>A0AC59ZMA9_RANTA</name>
<accession>A0AC59ZMA9</accession>